<evidence type="ECO:0008006" key="4">
    <source>
        <dbReference type="Google" id="ProtNLM"/>
    </source>
</evidence>
<feature type="region of interest" description="Disordered" evidence="1">
    <location>
        <begin position="43"/>
        <end position="105"/>
    </location>
</feature>
<feature type="compositionally biased region" description="Basic and acidic residues" evidence="1">
    <location>
        <begin position="95"/>
        <end position="105"/>
    </location>
</feature>
<dbReference type="OrthoDB" id="10071234at2759"/>
<evidence type="ECO:0000313" key="3">
    <source>
        <dbReference type="Proteomes" id="UP000410492"/>
    </source>
</evidence>
<reference evidence="2 3" key="1">
    <citation type="submission" date="2019-01" db="EMBL/GenBank/DDBJ databases">
        <authorList>
            <person name="Sayadi A."/>
        </authorList>
    </citation>
    <scope>NUCLEOTIDE SEQUENCE [LARGE SCALE GENOMIC DNA]</scope>
</reference>
<sequence>MTNVFVGFHDQRSCSRILKPPGGGTSDIFGTNIRKTEIPAKIEETPAKVVEEAPETPSDEVIEKPVEPVEVTPPQKEEPAPDHHDSKNGMNGDSETAKPEDLKVEELSIKEDKITAEIVNRKEECKIETHSEESRTKVSKQKIDTIGSILQQDDIEVAGVQKKTVKSPNRVPPGGYSSGLW</sequence>
<dbReference type="AlphaFoldDB" id="A0A653CCN1"/>
<dbReference type="EMBL" id="CAACVG010007381">
    <property type="protein sequence ID" value="VEN45134.1"/>
    <property type="molecule type" value="Genomic_DNA"/>
</dbReference>
<name>A0A653CCN1_CALMS</name>
<evidence type="ECO:0000313" key="2">
    <source>
        <dbReference type="EMBL" id="VEN45134.1"/>
    </source>
</evidence>
<keyword evidence="3" id="KW-1185">Reference proteome</keyword>
<feature type="compositionally biased region" description="Basic and acidic residues" evidence="1">
    <location>
        <begin position="75"/>
        <end position="87"/>
    </location>
</feature>
<protein>
    <recommendedName>
        <fullName evidence="4">Microtubule-associated protein Jupiter</fullName>
    </recommendedName>
</protein>
<gene>
    <name evidence="2" type="ORF">CALMAC_LOCUS7687</name>
</gene>
<evidence type="ECO:0000256" key="1">
    <source>
        <dbReference type="SAM" id="MobiDB-lite"/>
    </source>
</evidence>
<organism evidence="2 3">
    <name type="scientific">Callosobruchus maculatus</name>
    <name type="common">Southern cowpea weevil</name>
    <name type="synonym">Pulse bruchid</name>
    <dbReference type="NCBI Taxonomy" id="64391"/>
    <lineage>
        <taxon>Eukaryota</taxon>
        <taxon>Metazoa</taxon>
        <taxon>Ecdysozoa</taxon>
        <taxon>Arthropoda</taxon>
        <taxon>Hexapoda</taxon>
        <taxon>Insecta</taxon>
        <taxon>Pterygota</taxon>
        <taxon>Neoptera</taxon>
        <taxon>Endopterygota</taxon>
        <taxon>Coleoptera</taxon>
        <taxon>Polyphaga</taxon>
        <taxon>Cucujiformia</taxon>
        <taxon>Chrysomeloidea</taxon>
        <taxon>Chrysomelidae</taxon>
        <taxon>Bruchinae</taxon>
        <taxon>Bruchini</taxon>
        <taxon>Callosobruchus</taxon>
    </lineage>
</organism>
<dbReference type="Proteomes" id="UP000410492">
    <property type="component" value="Unassembled WGS sequence"/>
</dbReference>
<proteinExistence type="predicted"/>
<accession>A0A653CCN1</accession>